<dbReference type="Pfam" id="PF01381">
    <property type="entry name" value="HTH_3"/>
    <property type="match status" value="1"/>
</dbReference>
<evidence type="ECO:0000313" key="1">
    <source>
        <dbReference type="EMBL" id="MBE8613836.1"/>
    </source>
</evidence>
<evidence type="ECO:0000313" key="2">
    <source>
        <dbReference type="Proteomes" id="UP000650477"/>
    </source>
</evidence>
<dbReference type="AlphaFoldDB" id="A0A8I0Q4K9"/>
<name>A0A8I0Q4K9_MORMO</name>
<dbReference type="CDD" id="cd00093">
    <property type="entry name" value="HTH_XRE"/>
    <property type="match status" value="1"/>
</dbReference>
<dbReference type="EMBL" id="PKLF01000014">
    <property type="protein sequence ID" value="MBE8613836.1"/>
    <property type="molecule type" value="Genomic_DNA"/>
</dbReference>
<dbReference type="Gene3D" id="1.10.260.40">
    <property type="entry name" value="lambda repressor-like DNA-binding domains"/>
    <property type="match status" value="1"/>
</dbReference>
<sequence>MYFREMLFLKVINMTDILYDSDMASVNRAVGDRLFCRRKALGYSGQQIAACLGISQQQLSRYERGQSRINVGLLVRAADILKTPVGWFFAGCQDNALYEESLSVQSDIYTAASVTSKSEYLN</sequence>
<organism evidence="1 2">
    <name type="scientific">Morganella morganii</name>
    <name type="common">Proteus morganii</name>
    <dbReference type="NCBI Taxonomy" id="582"/>
    <lineage>
        <taxon>Bacteria</taxon>
        <taxon>Pseudomonadati</taxon>
        <taxon>Pseudomonadota</taxon>
        <taxon>Gammaproteobacteria</taxon>
        <taxon>Enterobacterales</taxon>
        <taxon>Morganellaceae</taxon>
        <taxon>Morganella</taxon>
    </lineage>
</organism>
<comment type="caution">
    <text evidence="1">The sequence shown here is derived from an EMBL/GenBank/DDBJ whole genome shotgun (WGS) entry which is preliminary data.</text>
</comment>
<gene>
    <name evidence="1" type="ORF">CYG68_15710</name>
</gene>
<dbReference type="SMART" id="SM00530">
    <property type="entry name" value="HTH_XRE"/>
    <property type="match status" value="1"/>
</dbReference>
<dbReference type="InterPro" id="IPR010982">
    <property type="entry name" value="Lambda_DNA-bd_dom_sf"/>
</dbReference>
<dbReference type="InterPro" id="IPR001387">
    <property type="entry name" value="Cro/C1-type_HTH"/>
</dbReference>
<dbReference type="PROSITE" id="PS50943">
    <property type="entry name" value="HTH_CROC1"/>
    <property type="match status" value="1"/>
</dbReference>
<reference evidence="1" key="1">
    <citation type="submission" date="2017-12" db="EMBL/GenBank/DDBJ databases">
        <title>Genome sequencing and analysis.</title>
        <authorList>
            <person name="Huang Y.-T."/>
        </authorList>
    </citation>
    <scope>NUCLEOTIDE SEQUENCE</scope>
    <source>
        <strain evidence="1">VGH116</strain>
    </source>
</reference>
<dbReference type="Proteomes" id="UP000650477">
    <property type="component" value="Unassembled WGS sequence"/>
</dbReference>
<protein>
    <submittedName>
        <fullName evidence="1">XRE family transcriptional regulator</fullName>
    </submittedName>
</protein>
<accession>A0A8I0Q4K9</accession>
<dbReference type="SUPFAM" id="SSF47413">
    <property type="entry name" value="lambda repressor-like DNA-binding domains"/>
    <property type="match status" value="1"/>
</dbReference>
<dbReference type="GO" id="GO:0003677">
    <property type="term" value="F:DNA binding"/>
    <property type="evidence" value="ECO:0007669"/>
    <property type="project" value="InterPro"/>
</dbReference>
<proteinExistence type="predicted"/>